<evidence type="ECO:0000313" key="7">
    <source>
        <dbReference type="EMBL" id="KUJ13958.1"/>
    </source>
</evidence>
<dbReference type="InterPro" id="IPR050121">
    <property type="entry name" value="Cytochrome_P450_monoxygenase"/>
</dbReference>
<sequence length="511" mass="58512">MDFIIFTTISFILLVLYKYLIYPALLSPLKNLPSAHPTTHFSNLWIRYQRFINNSNHAIQSAHERFGPIVRLGATEVSVNNVDALRIVYGGNWDRDDWYRSFSNYGHLNMFSMIGKKEHTERKRMFGNVYSKTTLYSSKDFGIIAQTLSSRLSAVLEDAAKKREGVEVQGLLSCVTNDFISAYIFGLDNIKDFLRDMEARTKWLEDGHELKQGVWSSTITRIGEILTKNGIIRGTRREEQDECLQMLNGLEKSKHNKKDSISKDENSERTKPIIYNQLLHHLFPHHHKDASLSLSPQDRLLLASEFKDHLIAGTETTTWTMTYILHSLSLRPDLQHRLREELLPLSSIHTNAISQSFLRTLDTLPLLNATILETLRLYPSVPGSQLRVSPPNSTSTLCGYKIPPNTKVSAQAYSLHRTAAVFPSPEEWRPDRWLQATKEEREEMMRWFWGFGSGARGCIGKEFAMLELKILVVVIYGRFETRVVDCGGIKQGDGYSVGPKGRRILLEFKKM</sequence>
<name>A0A194X193_MOLSC</name>
<dbReference type="Proteomes" id="UP000070700">
    <property type="component" value="Unassembled WGS sequence"/>
</dbReference>
<comment type="cofactor">
    <cofactor evidence="1 5">
        <name>heme</name>
        <dbReference type="ChEBI" id="CHEBI:30413"/>
    </cofactor>
</comment>
<dbReference type="RefSeq" id="XP_018068313.1">
    <property type="nucleotide sequence ID" value="XM_018218615.1"/>
</dbReference>
<reference evidence="7 8" key="1">
    <citation type="submission" date="2015-10" db="EMBL/GenBank/DDBJ databases">
        <title>Full genome of DAOMC 229536 Phialocephala scopiformis, a fungal endophyte of spruce producing the potent anti-insectan compound rugulosin.</title>
        <authorList>
            <consortium name="DOE Joint Genome Institute"/>
            <person name="Walker A.K."/>
            <person name="Frasz S.L."/>
            <person name="Seifert K.A."/>
            <person name="Miller J.D."/>
            <person name="Mondo S.J."/>
            <person name="Labutti K."/>
            <person name="Lipzen A."/>
            <person name="Dockter R."/>
            <person name="Kennedy M."/>
            <person name="Grigoriev I.V."/>
            <person name="Spatafora J.W."/>
        </authorList>
    </citation>
    <scope>NUCLEOTIDE SEQUENCE [LARGE SCALE GENOMIC DNA]</scope>
    <source>
        <strain evidence="7 8">CBS 120377</strain>
    </source>
</reference>
<keyword evidence="6" id="KW-0560">Oxidoreductase</keyword>
<dbReference type="PANTHER" id="PTHR24305">
    <property type="entry name" value="CYTOCHROME P450"/>
    <property type="match status" value="1"/>
</dbReference>
<protein>
    <submittedName>
        <fullName evidence="7">Cytochrome P450</fullName>
    </submittedName>
</protein>
<dbReference type="SUPFAM" id="SSF48264">
    <property type="entry name" value="Cytochrome P450"/>
    <property type="match status" value="1"/>
</dbReference>
<dbReference type="InParanoid" id="A0A194X193"/>
<dbReference type="Pfam" id="PF00067">
    <property type="entry name" value="p450"/>
    <property type="match status" value="1"/>
</dbReference>
<proteinExistence type="inferred from homology"/>
<dbReference type="OrthoDB" id="1470350at2759"/>
<evidence type="ECO:0000256" key="2">
    <source>
        <dbReference type="ARBA" id="ARBA00010617"/>
    </source>
</evidence>
<dbReference type="AlphaFoldDB" id="A0A194X193"/>
<dbReference type="GO" id="GO:0004497">
    <property type="term" value="F:monooxygenase activity"/>
    <property type="evidence" value="ECO:0007669"/>
    <property type="project" value="UniProtKB-KW"/>
</dbReference>
<keyword evidence="4 5" id="KW-0408">Iron</keyword>
<dbReference type="KEGG" id="psco:LY89DRAFT_721127"/>
<keyword evidence="6" id="KW-0503">Monooxygenase</keyword>
<dbReference type="STRING" id="149040.A0A194X193"/>
<dbReference type="InterPro" id="IPR001128">
    <property type="entry name" value="Cyt_P450"/>
</dbReference>
<comment type="similarity">
    <text evidence="2 6">Belongs to the cytochrome P450 family.</text>
</comment>
<evidence type="ECO:0000256" key="3">
    <source>
        <dbReference type="ARBA" id="ARBA00022723"/>
    </source>
</evidence>
<dbReference type="PROSITE" id="PS00086">
    <property type="entry name" value="CYTOCHROME_P450"/>
    <property type="match status" value="1"/>
</dbReference>
<keyword evidence="8" id="KW-1185">Reference proteome</keyword>
<dbReference type="PRINTS" id="PR00385">
    <property type="entry name" value="P450"/>
</dbReference>
<dbReference type="GO" id="GO:0020037">
    <property type="term" value="F:heme binding"/>
    <property type="evidence" value="ECO:0007669"/>
    <property type="project" value="InterPro"/>
</dbReference>
<evidence type="ECO:0000256" key="6">
    <source>
        <dbReference type="RuleBase" id="RU000461"/>
    </source>
</evidence>
<keyword evidence="5 6" id="KW-0349">Heme</keyword>
<evidence type="ECO:0000256" key="4">
    <source>
        <dbReference type="ARBA" id="ARBA00023004"/>
    </source>
</evidence>
<feature type="binding site" description="axial binding residue" evidence="5">
    <location>
        <position position="458"/>
    </location>
    <ligand>
        <name>heme</name>
        <dbReference type="ChEBI" id="CHEBI:30413"/>
    </ligand>
    <ligandPart>
        <name>Fe</name>
        <dbReference type="ChEBI" id="CHEBI:18248"/>
    </ligandPart>
</feature>
<dbReference type="GO" id="GO:0005506">
    <property type="term" value="F:iron ion binding"/>
    <property type="evidence" value="ECO:0007669"/>
    <property type="project" value="InterPro"/>
</dbReference>
<dbReference type="PRINTS" id="PR00463">
    <property type="entry name" value="EP450I"/>
</dbReference>
<evidence type="ECO:0000256" key="1">
    <source>
        <dbReference type="ARBA" id="ARBA00001971"/>
    </source>
</evidence>
<keyword evidence="3 5" id="KW-0479">Metal-binding</keyword>
<evidence type="ECO:0000313" key="8">
    <source>
        <dbReference type="Proteomes" id="UP000070700"/>
    </source>
</evidence>
<evidence type="ECO:0000256" key="5">
    <source>
        <dbReference type="PIRSR" id="PIRSR602401-1"/>
    </source>
</evidence>
<dbReference type="InterPro" id="IPR036396">
    <property type="entry name" value="Cyt_P450_sf"/>
</dbReference>
<dbReference type="GO" id="GO:0016705">
    <property type="term" value="F:oxidoreductase activity, acting on paired donors, with incorporation or reduction of molecular oxygen"/>
    <property type="evidence" value="ECO:0007669"/>
    <property type="project" value="InterPro"/>
</dbReference>
<dbReference type="InterPro" id="IPR002401">
    <property type="entry name" value="Cyt_P450_E_grp-I"/>
</dbReference>
<gene>
    <name evidence="7" type="ORF">LY89DRAFT_721127</name>
</gene>
<dbReference type="GeneID" id="28828341"/>
<dbReference type="PANTHER" id="PTHR24305:SF166">
    <property type="entry name" value="CYTOCHROME P450 12A4, MITOCHONDRIAL-RELATED"/>
    <property type="match status" value="1"/>
</dbReference>
<accession>A0A194X193</accession>
<dbReference type="EMBL" id="KQ947421">
    <property type="protein sequence ID" value="KUJ13958.1"/>
    <property type="molecule type" value="Genomic_DNA"/>
</dbReference>
<organism evidence="7 8">
    <name type="scientific">Mollisia scopiformis</name>
    <name type="common">Conifer needle endophyte fungus</name>
    <name type="synonym">Phialocephala scopiformis</name>
    <dbReference type="NCBI Taxonomy" id="149040"/>
    <lineage>
        <taxon>Eukaryota</taxon>
        <taxon>Fungi</taxon>
        <taxon>Dikarya</taxon>
        <taxon>Ascomycota</taxon>
        <taxon>Pezizomycotina</taxon>
        <taxon>Leotiomycetes</taxon>
        <taxon>Helotiales</taxon>
        <taxon>Mollisiaceae</taxon>
        <taxon>Mollisia</taxon>
    </lineage>
</organism>
<dbReference type="Gene3D" id="1.10.630.10">
    <property type="entry name" value="Cytochrome P450"/>
    <property type="match status" value="1"/>
</dbReference>
<dbReference type="InterPro" id="IPR017972">
    <property type="entry name" value="Cyt_P450_CS"/>
</dbReference>